<dbReference type="Proteomes" id="UP000095023">
    <property type="component" value="Unassembled WGS sequence"/>
</dbReference>
<evidence type="ECO:0000256" key="1">
    <source>
        <dbReference type="SAM" id="MobiDB-lite"/>
    </source>
</evidence>
<dbReference type="AlphaFoldDB" id="A0A1E4TLJ5"/>
<proteinExistence type="predicted"/>
<protein>
    <recommendedName>
        <fullName evidence="2">Zinc finger CHCC-type domain-containing protein</fullName>
    </recommendedName>
</protein>
<organism evidence="3 4">
    <name type="scientific">Tortispora caseinolytica NRRL Y-17796</name>
    <dbReference type="NCBI Taxonomy" id="767744"/>
    <lineage>
        <taxon>Eukaryota</taxon>
        <taxon>Fungi</taxon>
        <taxon>Dikarya</taxon>
        <taxon>Ascomycota</taxon>
        <taxon>Saccharomycotina</taxon>
        <taxon>Trigonopsidomycetes</taxon>
        <taxon>Trigonopsidales</taxon>
        <taxon>Trigonopsidaceae</taxon>
        <taxon>Tortispora</taxon>
    </lineage>
</organism>
<dbReference type="GO" id="GO:0006120">
    <property type="term" value="P:mitochondrial electron transport, NADH to ubiquinone"/>
    <property type="evidence" value="ECO:0007669"/>
    <property type="project" value="TreeGrafter"/>
</dbReference>
<evidence type="ECO:0000259" key="2">
    <source>
        <dbReference type="Pfam" id="PF10276"/>
    </source>
</evidence>
<accession>A0A1E4TLJ5</accession>
<dbReference type="PANTHER" id="PTHR13156">
    <property type="entry name" value="NADH-UBIQUINONE OXIDOREDUCTASE 13 KD-A SUBUNIT"/>
    <property type="match status" value="1"/>
</dbReference>
<feature type="compositionally biased region" description="Basic and acidic residues" evidence="1">
    <location>
        <begin position="55"/>
        <end position="68"/>
    </location>
</feature>
<name>A0A1E4TLJ5_9ASCO</name>
<evidence type="ECO:0000313" key="4">
    <source>
        <dbReference type="Proteomes" id="UP000095023"/>
    </source>
</evidence>
<dbReference type="GO" id="GO:0005739">
    <property type="term" value="C:mitochondrion"/>
    <property type="evidence" value="ECO:0007669"/>
    <property type="project" value="GOC"/>
</dbReference>
<sequence>MLSRILRSRSALRQFSRTYAARGDVSLTSLDEANVATIQKQAPNRVETWAKSQKPRREAMTGPRFEQKDLTAQPAPYAAIELIAEEPIRYISNHIAVCDGESLGYGQGHPKVFINLDKPEAVPCTYCGTRYALDSHKAIIESS</sequence>
<dbReference type="InterPro" id="IPR019401">
    <property type="entry name" value="Znf_CHCC"/>
</dbReference>
<dbReference type="OrthoDB" id="307899at2759"/>
<dbReference type="Pfam" id="PF10276">
    <property type="entry name" value="zf-CHCC"/>
    <property type="match status" value="1"/>
</dbReference>
<dbReference type="Gene3D" id="2.60.260.40">
    <property type="entry name" value="q5lls5 like domains"/>
    <property type="match status" value="1"/>
</dbReference>
<evidence type="ECO:0000313" key="3">
    <source>
        <dbReference type="EMBL" id="ODV92636.1"/>
    </source>
</evidence>
<dbReference type="PANTHER" id="PTHR13156:SF0">
    <property type="entry name" value="NADH DEHYDROGENASE [UBIQUINONE] IRON-SULFUR PROTEIN 6, MITOCHONDRIAL"/>
    <property type="match status" value="1"/>
</dbReference>
<feature type="domain" description="Zinc finger CHCC-type" evidence="2">
    <location>
        <begin position="94"/>
        <end position="131"/>
    </location>
</feature>
<dbReference type="EMBL" id="KV453841">
    <property type="protein sequence ID" value="ODV92636.1"/>
    <property type="molecule type" value="Genomic_DNA"/>
</dbReference>
<gene>
    <name evidence="3" type="ORF">CANCADRAFT_1228</name>
</gene>
<keyword evidence="4" id="KW-1185">Reference proteome</keyword>
<reference evidence="4" key="1">
    <citation type="submission" date="2016-02" db="EMBL/GenBank/DDBJ databases">
        <title>Comparative genomics of biotechnologically important yeasts.</title>
        <authorList>
            <consortium name="DOE Joint Genome Institute"/>
            <person name="Riley R."/>
            <person name="Haridas S."/>
            <person name="Wolfe K.H."/>
            <person name="Lopes M.R."/>
            <person name="Hittinger C.T."/>
            <person name="Goker M."/>
            <person name="Salamov A."/>
            <person name="Wisecaver J."/>
            <person name="Long T.M."/>
            <person name="Aerts A.L."/>
            <person name="Barry K."/>
            <person name="Choi C."/>
            <person name="Clum A."/>
            <person name="Coughlan A.Y."/>
            <person name="Deshpande S."/>
            <person name="Douglass A.P."/>
            <person name="Hanson S.J."/>
            <person name="Klenk H.-P."/>
            <person name="Labutti K."/>
            <person name="Lapidus A."/>
            <person name="Lindquist E."/>
            <person name="Lipzen A."/>
            <person name="Meier-Kolthoff J.P."/>
            <person name="Ohm R.A."/>
            <person name="Otillar R.P."/>
            <person name="Pangilinan J."/>
            <person name="Peng Y."/>
            <person name="Rokas A."/>
            <person name="Rosa C.A."/>
            <person name="Scheuner C."/>
            <person name="Sibirny A.A."/>
            <person name="Slot J.C."/>
            <person name="Stielow J.B."/>
            <person name="Sun H."/>
            <person name="Kurtzman C.P."/>
            <person name="Blackwell M."/>
            <person name="Jeffries T.W."/>
            <person name="Grigoriev I.V."/>
        </authorList>
    </citation>
    <scope>NUCLEOTIDE SEQUENCE [LARGE SCALE GENOMIC DNA]</scope>
    <source>
        <strain evidence="4">NRRL Y-17796</strain>
    </source>
</reference>
<feature type="region of interest" description="Disordered" evidence="1">
    <location>
        <begin position="44"/>
        <end position="68"/>
    </location>
</feature>